<dbReference type="InterPro" id="IPR005913">
    <property type="entry name" value="dTDP_dehydrorham_reduct"/>
</dbReference>
<feature type="domain" description="RmlD-like substrate binding" evidence="7">
    <location>
        <begin position="409"/>
        <end position="642"/>
    </location>
</feature>
<dbReference type="PANTHER" id="PTHR10491:SF4">
    <property type="entry name" value="METHIONINE ADENOSYLTRANSFERASE 2 SUBUNIT BETA"/>
    <property type="match status" value="1"/>
</dbReference>
<dbReference type="Gene3D" id="3.90.25.10">
    <property type="entry name" value="UDP-galactose 4-epimerase, domain 1"/>
    <property type="match status" value="1"/>
</dbReference>
<reference evidence="8 9" key="1">
    <citation type="submission" date="2020-03" db="EMBL/GenBank/DDBJ databases">
        <title>Sphingomonas sp. nov., isolated from fish.</title>
        <authorList>
            <person name="Hyun D.-W."/>
            <person name="Bae J.-W."/>
        </authorList>
    </citation>
    <scope>NUCLEOTIDE SEQUENCE [LARGE SCALE GENOMIC DNA]</scope>
    <source>
        <strain evidence="8 9">HDW15B</strain>
    </source>
</reference>
<evidence type="ECO:0000256" key="2">
    <source>
        <dbReference type="ARBA" id="ARBA00010944"/>
    </source>
</evidence>
<keyword evidence="6" id="KW-0521">NADP</keyword>
<organism evidence="8 9">
    <name type="scientific">Sphingomonas piscis</name>
    <dbReference type="NCBI Taxonomy" id="2714943"/>
    <lineage>
        <taxon>Bacteria</taxon>
        <taxon>Pseudomonadati</taxon>
        <taxon>Pseudomonadota</taxon>
        <taxon>Alphaproteobacteria</taxon>
        <taxon>Sphingomonadales</taxon>
        <taxon>Sphingomonadaceae</taxon>
        <taxon>Sphingomonas</taxon>
    </lineage>
</organism>
<keyword evidence="6" id="KW-0560">Oxidoreductase</keyword>
<dbReference type="InterPro" id="IPR036291">
    <property type="entry name" value="NAD(P)-bd_dom_sf"/>
</dbReference>
<dbReference type="GO" id="GO:0005975">
    <property type="term" value="P:carbohydrate metabolic process"/>
    <property type="evidence" value="ECO:0007669"/>
    <property type="project" value="InterPro"/>
</dbReference>
<evidence type="ECO:0000313" key="8">
    <source>
        <dbReference type="EMBL" id="QIK80022.1"/>
    </source>
</evidence>
<dbReference type="Proteomes" id="UP000503222">
    <property type="component" value="Chromosome"/>
</dbReference>
<comment type="similarity">
    <text evidence="2 6">Belongs to the dTDP-4-dehydrorhamnose reductase family.</text>
</comment>
<dbReference type="GO" id="GO:0005829">
    <property type="term" value="C:cytosol"/>
    <property type="evidence" value="ECO:0007669"/>
    <property type="project" value="TreeGrafter"/>
</dbReference>
<evidence type="ECO:0000256" key="5">
    <source>
        <dbReference type="ARBA" id="ARBA00048200"/>
    </source>
</evidence>
<proteinExistence type="inferred from homology"/>
<dbReference type="SUPFAM" id="SSF51445">
    <property type="entry name" value="(Trans)glycosidases"/>
    <property type="match status" value="1"/>
</dbReference>
<dbReference type="AlphaFoldDB" id="A0A6G7YTF3"/>
<dbReference type="UniPathway" id="UPA00124"/>
<protein>
    <recommendedName>
        <fullName evidence="4 6">dTDP-4-dehydrorhamnose reductase</fullName>
        <ecNumber evidence="3 6">1.1.1.133</ecNumber>
    </recommendedName>
</protein>
<keyword evidence="9" id="KW-1185">Reference proteome</keyword>
<accession>A0A6G7YTF3</accession>
<evidence type="ECO:0000256" key="6">
    <source>
        <dbReference type="RuleBase" id="RU364082"/>
    </source>
</evidence>
<dbReference type="GO" id="GO:0008831">
    <property type="term" value="F:dTDP-4-dehydrorhamnose reductase activity"/>
    <property type="evidence" value="ECO:0007669"/>
    <property type="project" value="UniProtKB-EC"/>
</dbReference>
<dbReference type="InterPro" id="IPR001360">
    <property type="entry name" value="Glyco_hydro_1"/>
</dbReference>
<comment type="pathway">
    <text evidence="1 6">Carbohydrate biosynthesis; dTDP-L-rhamnose biosynthesis.</text>
</comment>
<comment type="catalytic activity">
    <reaction evidence="5 6">
        <text>dTDP-beta-L-rhamnose + NADP(+) = dTDP-4-dehydro-beta-L-rhamnose + NADPH + H(+)</text>
        <dbReference type="Rhea" id="RHEA:21796"/>
        <dbReference type="ChEBI" id="CHEBI:15378"/>
        <dbReference type="ChEBI" id="CHEBI:57510"/>
        <dbReference type="ChEBI" id="CHEBI:57783"/>
        <dbReference type="ChEBI" id="CHEBI:58349"/>
        <dbReference type="ChEBI" id="CHEBI:62830"/>
        <dbReference type="EC" id="1.1.1.133"/>
    </reaction>
</comment>
<dbReference type="Pfam" id="PF00232">
    <property type="entry name" value="Glyco_hydro_1"/>
    <property type="match status" value="1"/>
</dbReference>
<evidence type="ECO:0000259" key="7">
    <source>
        <dbReference type="Pfam" id="PF04321"/>
    </source>
</evidence>
<comment type="cofactor">
    <cofactor evidence="6">
        <name>Mg(2+)</name>
        <dbReference type="ChEBI" id="CHEBI:18420"/>
    </cofactor>
    <text evidence="6">Binds 1 Mg(2+) ion per monomer.</text>
</comment>
<evidence type="ECO:0000256" key="4">
    <source>
        <dbReference type="ARBA" id="ARBA00017099"/>
    </source>
</evidence>
<dbReference type="Gene3D" id="3.40.50.720">
    <property type="entry name" value="NAD(P)-binding Rossmann-like Domain"/>
    <property type="match status" value="1"/>
</dbReference>
<name>A0A6G7YTF3_9SPHN</name>
<evidence type="ECO:0000313" key="9">
    <source>
        <dbReference type="Proteomes" id="UP000503222"/>
    </source>
</evidence>
<dbReference type="KEGG" id="spii:G7077_08265"/>
<comment type="function">
    <text evidence="6">Catalyzes the reduction of dTDP-6-deoxy-L-lyxo-4-hexulose to yield dTDP-L-rhamnose.</text>
</comment>
<dbReference type="GO" id="GO:0004553">
    <property type="term" value="F:hydrolase activity, hydrolyzing O-glycosyl compounds"/>
    <property type="evidence" value="ECO:0007669"/>
    <property type="project" value="InterPro"/>
</dbReference>
<gene>
    <name evidence="8" type="ORF">G7077_08265</name>
</gene>
<dbReference type="GO" id="GO:0019305">
    <property type="term" value="P:dTDP-rhamnose biosynthetic process"/>
    <property type="evidence" value="ECO:0007669"/>
    <property type="project" value="UniProtKB-UniPathway"/>
</dbReference>
<dbReference type="Gene3D" id="3.20.20.80">
    <property type="entry name" value="Glycosidases"/>
    <property type="match status" value="1"/>
</dbReference>
<evidence type="ECO:0000256" key="3">
    <source>
        <dbReference type="ARBA" id="ARBA00012929"/>
    </source>
</evidence>
<dbReference type="CDD" id="cd05254">
    <property type="entry name" value="dTDP_HR_like_SDR_e"/>
    <property type="match status" value="1"/>
</dbReference>
<dbReference type="InterPro" id="IPR029903">
    <property type="entry name" value="RmlD-like-bd"/>
</dbReference>
<dbReference type="InterPro" id="IPR017853">
    <property type="entry name" value="GH"/>
</dbReference>
<dbReference type="SUPFAM" id="SSF51735">
    <property type="entry name" value="NAD(P)-binding Rossmann-fold domains"/>
    <property type="match status" value="1"/>
</dbReference>
<sequence length="682" mass="76861">MSDIEEMARLGVKAVRYPILWETVAPESPNELDFSWHDARLARLRELGIKVIGGLVHHGSGPRYTNYLDPKFADLLADYAAKVAARYPWIEAWTPVNEPFTTARLSCLYGHWYPHKTDINATFRATVIQCLGIKKAMEAIRRVIPHAELIVTEDVGHSFSTPELAYQAEHENERRWLSFDLLTGRVKPGHYFYDWLLELCASKEELDELATGGGTPSLIGFDYYLTSERFLDHRVERYRDVQPGSNGKDTYVDVEAVRVDRLRPKLGAVHRLQAAWERYGIPIAITEVHHGCTREEQVRWLNEIWTAAEAARRNGVDVRAVTVWALFGMVDWRSVLTRREGHYDVGAFDMRGEKARRTMLGTAAAALAQDGKFEHPVLDLPGWWRRPGRTHARRRFDMLPKSAVHARPILITGATGTLGQAFSRICAHRGLAHVLTSRAELDIADEESIAAAMERYKPWAVINTAGFVRTWEADEKQDECFAANAKGPELLANACKLHGVPLVTFSSDLVFDGKLGRPYVETDSPNPGCAYGRSKAEAEARLLEMDSDALIVRTSAFFGPWDRYNFLVNTIEQLRRGDEVIASDRKVVSPTYVPDLVHASLDLLLDGEKGIWHLTNKGAVSWHDLACEVADWAKLGRDRIRRPEREEAVDTSMTSNRGIVLRSLDGGLNDFFDHSEALRAIA</sequence>
<dbReference type="PANTHER" id="PTHR10491">
    <property type="entry name" value="DTDP-4-DEHYDRORHAMNOSE REDUCTASE"/>
    <property type="match status" value="1"/>
</dbReference>
<evidence type="ECO:0000256" key="1">
    <source>
        <dbReference type="ARBA" id="ARBA00004781"/>
    </source>
</evidence>
<dbReference type="Pfam" id="PF04321">
    <property type="entry name" value="RmlD_sub_bind"/>
    <property type="match status" value="1"/>
</dbReference>
<dbReference type="EMBL" id="CP049869">
    <property type="protein sequence ID" value="QIK80022.1"/>
    <property type="molecule type" value="Genomic_DNA"/>
</dbReference>
<dbReference type="EC" id="1.1.1.133" evidence="3 6"/>